<gene>
    <name evidence="1" type="ORF">GALL_493140</name>
</gene>
<name>A0A1J5PBP8_9ZZZZ</name>
<sequence>MADIAVGICVGRIERQRPLVVGEGFVEPSQFLQRERTHIQRLEVVGLKFVAQIEASEGLLEPVRSIEEMRELVRRVPMARIELQRMLKAQDRVRRAFDIDQDVAEISP</sequence>
<reference evidence="1" key="1">
    <citation type="submission" date="2016-10" db="EMBL/GenBank/DDBJ databases">
        <title>Sequence of Gallionella enrichment culture.</title>
        <authorList>
            <person name="Poehlein A."/>
            <person name="Muehling M."/>
            <person name="Daniel R."/>
        </authorList>
    </citation>
    <scope>NUCLEOTIDE SEQUENCE</scope>
</reference>
<dbReference type="EMBL" id="MLJW01004925">
    <property type="protein sequence ID" value="OIQ69089.1"/>
    <property type="molecule type" value="Genomic_DNA"/>
</dbReference>
<accession>A0A1J5PBP8</accession>
<organism evidence="1">
    <name type="scientific">mine drainage metagenome</name>
    <dbReference type="NCBI Taxonomy" id="410659"/>
    <lineage>
        <taxon>unclassified sequences</taxon>
        <taxon>metagenomes</taxon>
        <taxon>ecological metagenomes</taxon>
    </lineage>
</organism>
<comment type="caution">
    <text evidence="1">The sequence shown here is derived from an EMBL/GenBank/DDBJ whole genome shotgun (WGS) entry which is preliminary data.</text>
</comment>
<proteinExistence type="predicted"/>
<evidence type="ECO:0000313" key="1">
    <source>
        <dbReference type="EMBL" id="OIQ69089.1"/>
    </source>
</evidence>
<dbReference type="AlphaFoldDB" id="A0A1J5PBP8"/>
<protein>
    <submittedName>
        <fullName evidence="1">Uncharacterized protein</fullName>
    </submittedName>
</protein>